<comment type="caution">
    <text evidence="2">The sequence shown here is derived from an EMBL/GenBank/DDBJ whole genome shotgun (WGS) entry which is preliminary data.</text>
</comment>
<dbReference type="GeneID" id="25266741"/>
<accession>A0A066V710</accession>
<dbReference type="OrthoDB" id="2106152at2759"/>
<organism evidence="2 3">
    <name type="scientific">Tilletiaria anomala (strain ATCC 24038 / CBS 436.72 / UBC 951)</name>
    <dbReference type="NCBI Taxonomy" id="1037660"/>
    <lineage>
        <taxon>Eukaryota</taxon>
        <taxon>Fungi</taxon>
        <taxon>Dikarya</taxon>
        <taxon>Basidiomycota</taxon>
        <taxon>Ustilaginomycotina</taxon>
        <taxon>Exobasidiomycetes</taxon>
        <taxon>Georgefischeriales</taxon>
        <taxon>Tilletiariaceae</taxon>
        <taxon>Tilletiaria</taxon>
    </lineage>
</organism>
<dbReference type="HOGENOM" id="CLU_056749_0_0_1"/>
<gene>
    <name evidence="2" type="ORF">K437DRAFT_276610</name>
</gene>
<feature type="region of interest" description="Disordered" evidence="1">
    <location>
        <begin position="1"/>
        <end position="21"/>
    </location>
</feature>
<dbReference type="OMA" id="SFARCYF"/>
<evidence type="ECO:0000313" key="3">
    <source>
        <dbReference type="Proteomes" id="UP000027361"/>
    </source>
</evidence>
<dbReference type="InParanoid" id="A0A066V710"/>
<evidence type="ECO:0000313" key="2">
    <source>
        <dbReference type="EMBL" id="KDN37256.1"/>
    </source>
</evidence>
<dbReference type="AlphaFoldDB" id="A0A066V710"/>
<dbReference type="RefSeq" id="XP_013240321.1">
    <property type="nucleotide sequence ID" value="XM_013384867.1"/>
</dbReference>
<keyword evidence="3" id="KW-1185">Reference proteome</keyword>
<dbReference type="Pfam" id="PF05721">
    <property type="entry name" value="PhyH"/>
    <property type="match status" value="1"/>
</dbReference>
<dbReference type="EMBL" id="JMSN01000143">
    <property type="protein sequence ID" value="KDN37256.1"/>
    <property type="molecule type" value="Genomic_DNA"/>
</dbReference>
<proteinExistence type="predicted"/>
<evidence type="ECO:0008006" key="4">
    <source>
        <dbReference type="Google" id="ProtNLM"/>
    </source>
</evidence>
<dbReference type="SUPFAM" id="SSF51197">
    <property type="entry name" value="Clavaminate synthase-like"/>
    <property type="match status" value="1"/>
</dbReference>
<dbReference type="PANTHER" id="PTHR40470">
    <property type="entry name" value="PHYTANOYL-COA DIOXYGENASE FAMILY PROTEIN (AFU_ORTHOLOGUE AFUA_2G15850)"/>
    <property type="match status" value="1"/>
</dbReference>
<name>A0A066V710_TILAU</name>
<dbReference type="InterPro" id="IPR008775">
    <property type="entry name" value="Phytyl_CoA_dOase-like"/>
</dbReference>
<dbReference type="Gene3D" id="2.60.120.620">
    <property type="entry name" value="q2cbj1_9rhob like domain"/>
    <property type="match status" value="1"/>
</dbReference>
<reference evidence="2 3" key="1">
    <citation type="submission" date="2014-05" db="EMBL/GenBank/DDBJ databases">
        <title>Draft genome sequence of a rare smut relative, Tilletiaria anomala UBC 951.</title>
        <authorList>
            <consortium name="DOE Joint Genome Institute"/>
            <person name="Toome M."/>
            <person name="Kuo A."/>
            <person name="Henrissat B."/>
            <person name="Lipzen A."/>
            <person name="Tritt A."/>
            <person name="Yoshinaga Y."/>
            <person name="Zane M."/>
            <person name="Barry K."/>
            <person name="Grigoriev I.V."/>
            <person name="Spatafora J.W."/>
            <person name="Aimea M.C."/>
        </authorList>
    </citation>
    <scope>NUCLEOTIDE SEQUENCE [LARGE SCALE GENOMIC DNA]</scope>
    <source>
        <strain evidence="2 3">UBC 951</strain>
    </source>
</reference>
<dbReference type="PANTHER" id="PTHR40470:SF1">
    <property type="entry name" value="PHYTANOYL-COA DIOXYGENASE FAMILY PROTEIN (AFU_ORTHOLOGUE AFUA_2G15850)"/>
    <property type="match status" value="1"/>
</dbReference>
<dbReference type="Proteomes" id="UP000027361">
    <property type="component" value="Unassembled WGS sequence"/>
</dbReference>
<sequence length="353" mass="39689">MSYSAPDAPSRDVTPRVYSSHDPPAALREAYERDGFVILTDIFSNSSMNAKKEDAQEDLMNQLRVAAEDTVTLTRKGEWPYRRVVGKQFPPFNIDSKDYWGVQHLLHPSCPHSDLFAEFYASSPLLDVSAILIGLDPSEEGVRKMQLELFNLLINPTTHYFALSWHRDDIRPEISIDDERKALRTPTHGIQWNAALYDDDCLFVVPGTHRRIRTHEEKQANHAKAPEAKKCAEGYGGAGEELDVACSADPPTTLRVKLKAGEAVFYSQRILHRASYLPTKQRATLHGCYGCTGEEHSAAASERARNVLQHGVEWMRDEAFGAGLPPRLQPMWRNLINMERQNAGKSLGYSLEG</sequence>
<evidence type="ECO:0000256" key="1">
    <source>
        <dbReference type="SAM" id="MobiDB-lite"/>
    </source>
</evidence>
<protein>
    <recommendedName>
        <fullName evidence="4">Phytanoyl-CoA dioxygenase family protein</fullName>
    </recommendedName>
</protein>